<dbReference type="EMBL" id="SRLO01001575">
    <property type="protein sequence ID" value="TNN36760.1"/>
    <property type="molecule type" value="Genomic_DNA"/>
</dbReference>
<dbReference type="AlphaFoldDB" id="A0A4Z2F789"/>
<evidence type="ECO:0000313" key="2">
    <source>
        <dbReference type="EMBL" id="TNN36760.1"/>
    </source>
</evidence>
<name>A0A4Z2F789_9TELE</name>
<comment type="caution">
    <text evidence="2">The sequence shown here is derived from an EMBL/GenBank/DDBJ whole genome shotgun (WGS) entry which is preliminary data.</text>
</comment>
<accession>A0A4Z2F789</accession>
<evidence type="ECO:0000256" key="1">
    <source>
        <dbReference type="SAM" id="MobiDB-lite"/>
    </source>
</evidence>
<sequence length="121" mass="13406">MKDSTDELCSVFDHTVSVSQKGKVPASRLQDDGLDQDERNTEFNSFGSISNRDKESSECFIKSCEFRNTTITALYKSKTLQQSEGEHRCTALIGGNQSGRGRDARVDRGEEAGAKFVFMSP</sequence>
<protein>
    <submittedName>
        <fullName evidence="2">Uncharacterized protein</fullName>
    </submittedName>
</protein>
<reference evidence="2 3" key="1">
    <citation type="submission" date="2019-03" db="EMBL/GenBank/DDBJ databases">
        <title>First draft genome of Liparis tanakae, snailfish: a comprehensive survey of snailfish specific genes.</title>
        <authorList>
            <person name="Kim W."/>
            <person name="Song I."/>
            <person name="Jeong J.-H."/>
            <person name="Kim D."/>
            <person name="Kim S."/>
            <person name="Ryu S."/>
            <person name="Song J.Y."/>
            <person name="Lee S.K."/>
        </authorList>
    </citation>
    <scope>NUCLEOTIDE SEQUENCE [LARGE SCALE GENOMIC DNA]</scope>
    <source>
        <tissue evidence="2">Muscle</tissue>
    </source>
</reference>
<gene>
    <name evidence="2" type="ORF">EYF80_053071</name>
</gene>
<feature type="region of interest" description="Disordered" evidence="1">
    <location>
        <begin position="20"/>
        <end position="51"/>
    </location>
</feature>
<evidence type="ECO:0000313" key="3">
    <source>
        <dbReference type="Proteomes" id="UP000314294"/>
    </source>
</evidence>
<keyword evidence="3" id="KW-1185">Reference proteome</keyword>
<organism evidence="2 3">
    <name type="scientific">Liparis tanakae</name>
    <name type="common">Tanaka's snailfish</name>
    <dbReference type="NCBI Taxonomy" id="230148"/>
    <lineage>
        <taxon>Eukaryota</taxon>
        <taxon>Metazoa</taxon>
        <taxon>Chordata</taxon>
        <taxon>Craniata</taxon>
        <taxon>Vertebrata</taxon>
        <taxon>Euteleostomi</taxon>
        <taxon>Actinopterygii</taxon>
        <taxon>Neopterygii</taxon>
        <taxon>Teleostei</taxon>
        <taxon>Neoteleostei</taxon>
        <taxon>Acanthomorphata</taxon>
        <taxon>Eupercaria</taxon>
        <taxon>Perciformes</taxon>
        <taxon>Cottioidei</taxon>
        <taxon>Cottales</taxon>
        <taxon>Liparidae</taxon>
        <taxon>Liparis</taxon>
    </lineage>
</organism>
<dbReference type="Proteomes" id="UP000314294">
    <property type="component" value="Unassembled WGS sequence"/>
</dbReference>
<proteinExistence type="predicted"/>